<comment type="caution">
    <text evidence="3">The sequence shown here is derived from an EMBL/GenBank/DDBJ whole genome shotgun (WGS) entry which is preliminary data.</text>
</comment>
<dbReference type="SUPFAM" id="SSF53850">
    <property type="entry name" value="Periplasmic binding protein-like II"/>
    <property type="match status" value="1"/>
</dbReference>
<dbReference type="EMBL" id="BARS01059274">
    <property type="protein sequence ID" value="GAG43890.1"/>
    <property type="molecule type" value="Genomic_DNA"/>
</dbReference>
<name>X0XL37_9ZZZZ</name>
<keyword evidence="1" id="KW-0474">Menaquinone biosynthesis</keyword>
<dbReference type="PANTHER" id="PTHR37167:SF1">
    <property type="entry name" value="1,4-DIHYDROXY-6-NAPHTOATE SYNTHASE"/>
    <property type="match status" value="1"/>
</dbReference>
<organism evidence="3">
    <name type="scientific">marine sediment metagenome</name>
    <dbReference type="NCBI Taxonomy" id="412755"/>
    <lineage>
        <taxon>unclassified sequences</taxon>
        <taxon>metagenomes</taxon>
        <taxon>ecological metagenomes</taxon>
    </lineage>
</organism>
<feature type="non-terminal residue" evidence="3">
    <location>
        <position position="56"/>
    </location>
</feature>
<dbReference type="GO" id="GO:0016829">
    <property type="term" value="F:lyase activity"/>
    <property type="evidence" value="ECO:0007669"/>
    <property type="project" value="UniProtKB-KW"/>
</dbReference>
<accession>X0XL37</accession>
<dbReference type="Pfam" id="PF02621">
    <property type="entry name" value="VitK2_biosynth"/>
    <property type="match status" value="1"/>
</dbReference>
<protein>
    <submittedName>
        <fullName evidence="3">Uncharacterized protein</fullName>
    </submittedName>
</protein>
<evidence type="ECO:0000313" key="3">
    <source>
        <dbReference type="EMBL" id="GAG43890.1"/>
    </source>
</evidence>
<dbReference type="PANTHER" id="PTHR37167">
    <property type="entry name" value="1,4-DIHYDROXY-6-NAPHTOATE SYNTHASE"/>
    <property type="match status" value="1"/>
</dbReference>
<dbReference type="InterPro" id="IPR003773">
    <property type="entry name" value="Menaquinone_biosynth"/>
</dbReference>
<evidence type="ECO:0000256" key="2">
    <source>
        <dbReference type="ARBA" id="ARBA00023239"/>
    </source>
</evidence>
<dbReference type="AlphaFoldDB" id="X0XL37"/>
<feature type="non-terminal residue" evidence="3">
    <location>
        <position position="1"/>
    </location>
</feature>
<dbReference type="InterPro" id="IPR030869">
    <property type="entry name" value="MqnD"/>
</dbReference>
<sequence>LAHEKVPTDGLVFEQVLADIETLNRKALEGAYDISAVSFHAYPRLSERYALMPLGG</sequence>
<gene>
    <name evidence="3" type="ORF">S01H1_85961</name>
</gene>
<proteinExistence type="predicted"/>
<evidence type="ECO:0000256" key="1">
    <source>
        <dbReference type="ARBA" id="ARBA00022428"/>
    </source>
</evidence>
<dbReference type="GO" id="GO:0009234">
    <property type="term" value="P:menaquinone biosynthetic process"/>
    <property type="evidence" value="ECO:0007669"/>
    <property type="project" value="UniProtKB-KW"/>
</dbReference>
<keyword evidence="2" id="KW-0456">Lyase</keyword>
<reference evidence="3" key="1">
    <citation type="journal article" date="2014" name="Front. Microbiol.">
        <title>High frequency of phylogenetically diverse reductive dehalogenase-homologous genes in deep subseafloor sedimentary metagenomes.</title>
        <authorList>
            <person name="Kawai M."/>
            <person name="Futagami T."/>
            <person name="Toyoda A."/>
            <person name="Takaki Y."/>
            <person name="Nishi S."/>
            <person name="Hori S."/>
            <person name="Arai W."/>
            <person name="Tsubouchi T."/>
            <person name="Morono Y."/>
            <person name="Uchiyama I."/>
            <person name="Ito T."/>
            <person name="Fujiyama A."/>
            <person name="Inagaki F."/>
            <person name="Takami H."/>
        </authorList>
    </citation>
    <scope>NUCLEOTIDE SEQUENCE</scope>
    <source>
        <strain evidence="3">Expedition CK06-06</strain>
    </source>
</reference>
<dbReference type="Gene3D" id="3.40.190.10">
    <property type="entry name" value="Periplasmic binding protein-like II"/>
    <property type="match status" value="1"/>
</dbReference>